<accession>E6PS61</accession>
<evidence type="ECO:0000313" key="1">
    <source>
        <dbReference type="EMBL" id="CBH97767.1"/>
    </source>
</evidence>
<comment type="caution">
    <text evidence="1">The sequence shown here is derived from an EMBL/GenBank/DDBJ whole genome shotgun (WGS) entry which is preliminary data.</text>
</comment>
<dbReference type="EMBL" id="CABM01000047">
    <property type="protein sequence ID" value="CBH97767.1"/>
    <property type="molecule type" value="Genomic_DNA"/>
</dbReference>
<sequence>MHPEATIRFERPTARLAAELNSLPGSSPGTDKKKGRLVSPICVAHLANPALTHPPCQGLGLVEQTHMQKWITALK</sequence>
<dbReference type="AlphaFoldDB" id="E6PS61"/>
<name>E6PS61_9ZZZZ</name>
<gene>
    <name evidence="1" type="ORF">CARN2_3242</name>
</gene>
<proteinExistence type="predicted"/>
<protein>
    <submittedName>
        <fullName evidence="1">Uncharacterized protein</fullName>
    </submittedName>
</protein>
<reference evidence="1" key="1">
    <citation type="submission" date="2009-10" db="EMBL/GenBank/DDBJ databases">
        <title>Diversity of trophic interactions inside an arsenic-rich microbial ecosystem.</title>
        <authorList>
            <person name="Bertin P.N."/>
            <person name="Heinrich-Salmeron A."/>
            <person name="Pelletier E."/>
            <person name="Goulhen-Chollet F."/>
            <person name="Arsene-Ploetze F."/>
            <person name="Gallien S."/>
            <person name="Calteau A."/>
            <person name="Vallenet D."/>
            <person name="Casiot C."/>
            <person name="Chane-Woon-Ming B."/>
            <person name="Giloteaux L."/>
            <person name="Barakat M."/>
            <person name="Bonnefoy V."/>
            <person name="Bruneel O."/>
            <person name="Chandler M."/>
            <person name="Cleiss J."/>
            <person name="Duran R."/>
            <person name="Elbaz-Poulichet F."/>
            <person name="Fonknechten N."/>
            <person name="Lauga B."/>
            <person name="Mornico D."/>
            <person name="Ortet P."/>
            <person name="Schaeffer C."/>
            <person name="Siguier P."/>
            <person name="Alexander Thil Smith A."/>
            <person name="Van Dorsselaer A."/>
            <person name="Weissenbach J."/>
            <person name="Medigue C."/>
            <person name="Le Paslier D."/>
        </authorList>
    </citation>
    <scope>NUCLEOTIDE SEQUENCE</scope>
</reference>
<organism evidence="1">
    <name type="scientific">mine drainage metagenome</name>
    <dbReference type="NCBI Taxonomy" id="410659"/>
    <lineage>
        <taxon>unclassified sequences</taxon>
        <taxon>metagenomes</taxon>
        <taxon>ecological metagenomes</taxon>
    </lineage>
</organism>